<feature type="transmembrane region" description="Helical" evidence="1">
    <location>
        <begin position="144"/>
        <end position="161"/>
    </location>
</feature>
<name>A0A518B1U1_9BACT</name>
<dbReference type="EMBL" id="CP036279">
    <property type="protein sequence ID" value="QDU60949.1"/>
    <property type="molecule type" value="Genomic_DNA"/>
</dbReference>
<accession>A0A518B1U1</accession>
<dbReference type="KEGG" id="knv:Pan216_18020"/>
<keyword evidence="1" id="KW-1133">Transmembrane helix</keyword>
<evidence type="ECO:0000313" key="2">
    <source>
        <dbReference type="EMBL" id="QDU60949.1"/>
    </source>
</evidence>
<dbReference type="OrthoDB" id="264193at2"/>
<feature type="transmembrane region" description="Helical" evidence="1">
    <location>
        <begin position="12"/>
        <end position="32"/>
    </location>
</feature>
<proteinExistence type="predicted"/>
<feature type="transmembrane region" description="Helical" evidence="1">
    <location>
        <begin position="52"/>
        <end position="74"/>
    </location>
</feature>
<evidence type="ECO:0000313" key="3">
    <source>
        <dbReference type="Proteomes" id="UP000317093"/>
    </source>
</evidence>
<reference evidence="2 3" key="1">
    <citation type="submission" date="2019-02" db="EMBL/GenBank/DDBJ databases">
        <title>Deep-cultivation of Planctomycetes and their phenomic and genomic characterization uncovers novel biology.</title>
        <authorList>
            <person name="Wiegand S."/>
            <person name="Jogler M."/>
            <person name="Boedeker C."/>
            <person name="Pinto D."/>
            <person name="Vollmers J."/>
            <person name="Rivas-Marin E."/>
            <person name="Kohn T."/>
            <person name="Peeters S.H."/>
            <person name="Heuer A."/>
            <person name="Rast P."/>
            <person name="Oberbeckmann S."/>
            <person name="Bunk B."/>
            <person name="Jeske O."/>
            <person name="Meyerdierks A."/>
            <person name="Storesund J.E."/>
            <person name="Kallscheuer N."/>
            <person name="Luecker S."/>
            <person name="Lage O.M."/>
            <person name="Pohl T."/>
            <person name="Merkel B.J."/>
            <person name="Hornburger P."/>
            <person name="Mueller R.-W."/>
            <person name="Bruemmer F."/>
            <person name="Labrenz M."/>
            <person name="Spormann A.M."/>
            <person name="Op den Camp H."/>
            <person name="Overmann J."/>
            <person name="Amann R."/>
            <person name="Jetten M.S.M."/>
            <person name="Mascher T."/>
            <person name="Medema M.H."/>
            <person name="Devos D.P."/>
            <person name="Kaster A.-K."/>
            <person name="Ovreas L."/>
            <person name="Rohde M."/>
            <person name="Galperin M.Y."/>
            <person name="Jogler C."/>
        </authorList>
    </citation>
    <scope>NUCLEOTIDE SEQUENCE [LARGE SCALE GENOMIC DNA]</scope>
    <source>
        <strain evidence="2 3">Pan216</strain>
    </source>
</reference>
<evidence type="ECO:0000256" key="1">
    <source>
        <dbReference type="SAM" id="Phobius"/>
    </source>
</evidence>
<feature type="transmembrane region" description="Helical" evidence="1">
    <location>
        <begin position="195"/>
        <end position="215"/>
    </location>
</feature>
<dbReference type="AlphaFoldDB" id="A0A518B1U1"/>
<dbReference type="Proteomes" id="UP000317093">
    <property type="component" value="Chromosome"/>
</dbReference>
<organism evidence="2 3">
    <name type="scientific">Kolteria novifilia</name>
    <dbReference type="NCBI Taxonomy" id="2527975"/>
    <lineage>
        <taxon>Bacteria</taxon>
        <taxon>Pseudomonadati</taxon>
        <taxon>Planctomycetota</taxon>
        <taxon>Planctomycetia</taxon>
        <taxon>Kolteriales</taxon>
        <taxon>Kolteriaceae</taxon>
        <taxon>Kolteria</taxon>
    </lineage>
</organism>
<sequence length="221" mass="24252">MIRALVLKELRETIGFASIALAVSLAIVNGLMGRTLLPSIDVLPQRIHVVPFAGGVFVAYLSYVVIPLAIALGYRQATRELGNGVYLFLFHRPIARSTLILTKLGVGIAVMLVVQAIPILLFGWWAATPGNHPSPFEWSMTRGAWQFMLFSPIVYAGAFLTGLRPGRWIGTRLLPLAASGLYFGVVMMVPDQWWLRIPVAAVFYGLLAVDIRAIASERDYG</sequence>
<feature type="transmembrane region" description="Helical" evidence="1">
    <location>
        <begin position="173"/>
        <end position="189"/>
    </location>
</feature>
<protein>
    <submittedName>
        <fullName evidence="2">ABC-2 family transporter protein</fullName>
    </submittedName>
</protein>
<dbReference type="RefSeq" id="WP_145257569.1">
    <property type="nucleotide sequence ID" value="NZ_CP036279.1"/>
</dbReference>
<keyword evidence="1" id="KW-0472">Membrane</keyword>
<keyword evidence="1" id="KW-0812">Transmembrane</keyword>
<gene>
    <name evidence="2" type="ORF">Pan216_18020</name>
</gene>
<keyword evidence="3" id="KW-1185">Reference proteome</keyword>
<feature type="transmembrane region" description="Helical" evidence="1">
    <location>
        <begin position="100"/>
        <end position="124"/>
    </location>
</feature>